<sequence length="189" mass="21066">MDEAESKRDRVRTRLLQSLPKGGRVAEVGVWEGAFSRKILDICEPAELHLIDPWLYQPEFPNTGFGRRKNEELMEQKYQAVCAAFADDPRVKIHRAMSDVALGGFADGYFDWVYLDGNHNEPFIGADIALSLQKVKPDGLITGDDFNWMSEAQGAPVKRAVEQAVADLGSMASLKTMANQWIVTLGRPV</sequence>
<accession>A0A2S0ULY3</accession>
<reference evidence="1 2" key="1">
    <citation type="submission" date="2018-04" db="EMBL/GenBank/DDBJ databases">
        <title>Genome sequencing of Gemmobacter.</title>
        <authorList>
            <person name="Yi H."/>
            <person name="Baek M.-G."/>
        </authorList>
    </citation>
    <scope>NUCLEOTIDE SEQUENCE [LARGE SCALE GENOMIC DNA]</scope>
    <source>
        <strain evidence="1 2">HYN0069</strain>
    </source>
</reference>
<dbReference type="KEGG" id="geh:HYN69_10040"/>
<dbReference type="AlphaFoldDB" id="A0A2S0ULY3"/>
<dbReference type="Proteomes" id="UP000244496">
    <property type="component" value="Chromosome"/>
</dbReference>
<dbReference type="Gene3D" id="3.40.50.150">
    <property type="entry name" value="Vaccinia Virus protein VP39"/>
    <property type="match status" value="1"/>
</dbReference>
<evidence type="ECO:0008006" key="3">
    <source>
        <dbReference type="Google" id="ProtNLM"/>
    </source>
</evidence>
<proteinExistence type="predicted"/>
<protein>
    <recommendedName>
        <fullName evidence="3">Methyltransferase domain-containing protein</fullName>
    </recommendedName>
</protein>
<dbReference type="Pfam" id="PF13578">
    <property type="entry name" value="Methyltransf_24"/>
    <property type="match status" value="1"/>
</dbReference>
<keyword evidence="2" id="KW-1185">Reference proteome</keyword>
<dbReference type="SUPFAM" id="SSF53335">
    <property type="entry name" value="S-adenosyl-L-methionine-dependent methyltransferases"/>
    <property type="match status" value="1"/>
</dbReference>
<gene>
    <name evidence="1" type="ORF">HYN69_10040</name>
</gene>
<organism evidence="1 2">
    <name type="scientific">Paragemmobacter aquarius</name>
    <dbReference type="NCBI Taxonomy" id="2169400"/>
    <lineage>
        <taxon>Bacteria</taxon>
        <taxon>Pseudomonadati</taxon>
        <taxon>Pseudomonadota</taxon>
        <taxon>Alphaproteobacteria</taxon>
        <taxon>Rhodobacterales</taxon>
        <taxon>Paracoccaceae</taxon>
        <taxon>Paragemmobacter</taxon>
    </lineage>
</organism>
<dbReference type="EMBL" id="CP028918">
    <property type="protein sequence ID" value="AWB48801.1"/>
    <property type="molecule type" value="Genomic_DNA"/>
</dbReference>
<evidence type="ECO:0000313" key="2">
    <source>
        <dbReference type="Proteomes" id="UP000244496"/>
    </source>
</evidence>
<name>A0A2S0ULY3_9RHOB</name>
<evidence type="ECO:0000313" key="1">
    <source>
        <dbReference type="EMBL" id="AWB48801.1"/>
    </source>
</evidence>
<dbReference type="InterPro" id="IPR029063">
    <property type="entry name" value="SAM-dependent_MTases_sf"/>
</dbReference>